<evidence type="ECO:0000313" key="9">
    <source>
        <dbReference type="EMBL" id="KID42276.1"/>
    </source>
</evidence>
<keyword evidence="4 7" id="KW-0812">Transmembrane</keyword>
<dbReference type="AlphaFoldDB" id="A0A0C1PQX5"/>
<dbReference type="Proteomes" id="UP000031397">
    <property type="component" value="Unassembled WGS sequence"/>
</dbReference>
<keyword evidence="6 7" id="KW-0472">Membrane</keyword>
<dbReference type="GeneID" id="74912904"/>
<feature type="transmembrane region" description="Helical" evidence="7">
    <location>
        <begin position="216"/>
        <end position="236"/>
    </location>
</feature>
<keyword evidence="10" id="KW-1185">Reference proteome</keyword>
<dbReference type="PANTHER" id="PTHR40074:SF2">
    <property type="entry name" value="O-ACETYLTRANSFERASE WECH"/>
    <property type="match status" value="1"/>
</dbReference>
<feature type="transmembrane region" description="Helical" evidence="7">
    <location>
        <begin position="75"/>
        <end position="93"/>
    </location>
</feature>
<gene>
    <name evidence="9" type="ORF">LfDm3_0205</name>
</gene>
<comment type="similarity">
    <text evidence="2">Belongs to the acyltransferase 3 family.</text>
</comment>
<reference evidence="9 10" key="1">
    <citation type="submission" date="2014-06" db="EMBL/GenBank/DDBJ databases">
        <title>Functional and comparative genomic analyses of the Drosophila gut microbiota identify candidate symbiosis factors.</title>
        <authorList>
            <person name="Newell P.D."/>
            <person name="Chaston J.M."/>
            <person name="Douglas A.E."/>
        </authorList>
    </citation>
    <scope>NUCLEOTIDE SEQUENCE [LARGE SCALE GENOMIC DNA]</scope>
    <source>
        <strain evidence="9 10">DmCS_002</strain>
    </source>
</reference>
<evidence type="ECO:0000256" key="3">
    <source>
        <dbReference type="ARBA" id="ARBA00022475"/>
    </source>
</evidence>
<feature type="transmembrane region" description="Helical" evidence="7">
    <location>
        <begin position="128"/>
        <end position="148"/>
    </location>
</feature>
<dbReference type="GO" id="GO:0009246">
    <property type="term" value="P:enterobacterial common antigen biosynthetic process"/>
    <property type="evidence" value="ECO:0007669"/>
    <property type="project" value="TreeGrafter"/>
</dbReference>
<evidence type="ECO:0000256" key="1">
    <source>
        <dbReference type="ARBA" id="ARBA00004651"/>
    </source>
</evidence>
<keyword evidence="5 7" id="KW-1133">Transmembrane helix</keyword>
<protein>
    <submittedName>
        <fullName evidence="9">Acyltransferase 3</fullName>
    </submittedName>
</protein>
<dbReference type="PATRIC" id="fig|1614.7.peg.195"/>
<keyword evidence="9" id="KW-0012">Acyltransferase</keyword>
<keyword evidence="9" id="KW-0808">Transferase</keyword>
<evidence type="ECO:0000256" key="2">
    <source>
        <dbReference type="ARBA" id="ARBA00007400"/>
    </source>
</evidence>
<feature type="transmembrane region" description="Helical" evidence="7">
    <location>
        <begin position="155"/>
        <end position="173"/>
    </location>
</feature>
<feature type="transmembrane region" description="Helical" evidence="7">
    <location>
        <begin position="315"/>
        <end position="337"/>
    </location>
</feature>
<organism evidence="9 10">
    <name type="scientific">Fructilactobacillus fructivorans</name>
    <dbReference type="NCBI Taxonomy" id="1614"/>
    <lineage>
        <taxon>Bacteria</taxon>
        <taxon>Bacillati</taxon>
        <taxon>Bacillota</taxon>
        <taxon>Bacilli</taxon>
        <taxon>Lactobacillales</taxon>
        <taxon>Lactobacillaceae</taxon>
        <taxon>Fructilactobacillus</taxon>
    </lineage>
</organism>
<dbReference type="PANTHER" id="PTHR40074">
    <property type="entry name" value="O-ACETYLTRANSFERASE WECH"/>
    <property type="match status" value="1"/>
</dbReference>
<dbReference type="EMBL" id="JOJZ01000009">
    <property type="protein sequence ID" value="KID42276.1"/>
    <property type="molecule type" value="Genomic_DNA"/>
</dbReference>
<feature type="transmembrane region" description="Helical" evidence="7">
    <location>
        <begin position="38"/>
        <end position="63"/>
    </location>
</feature>
<dbReference type="InterPro" id="IPR002656">
    <property type="entry name" value="Acyl_transf_3_dom"/>
</dbReference>
<keyword evidence="3" id="KW-1003">Cell membrane</keyword>
<evidence type="ECO:0000256" key="4">
    <source>
        <dbReference type="ARBA" id="ARBA00022692"/>
    </source>
</evidence>
<feature type="transmembrane region" description="Helical" evidence="7">
    <location>
        <begin position="251"/>
        <end position="269"/>
    </location>
</feature>
<sequence>MKKRLTYIDVINIIAIIFVLFIHSSWNYNNNALGIFDSIIRTIAVPAVFLFVMNSGATLLGYRDKYDTQVFFKKRFFRVMIPLIVWSIIYYLVDAVVKTPLPDVNFVHHDPSVENFFTSFFSGSINGAFWFFYCIIALYFITPVLSVLARNHKSVLFYLVVLDFLVNYIFIYLNTNWFHMNLSLYIFPIASTSYVGFFIMGYLIRVGYFDQKWLKITKWVALAALVISLVISLFIFKDLPASIMNLKENGGPLLFLYVIGIYLWIKDFVESHKVFVKQKFQNLLAKMASVSLGIYILHPFFLKLFMVVTKTTFDSWLDILVMPLFTYVVCGLVVYVIKKIPFMKDILP</sequence>
<evidence type="ECO:0000256" key="6">
    <source>
        <dbReference type="ARBA" id="ARBA00023136"/>
    </source>
</evidence>
<dbReference type="OrthoDB" id="9810469at2"/>
<name>A0A0C1PQX5_9LACO</name>
<feature type="domain" description="Acyltransferase 3" evidence="8">
    <location>
        <begin position="6"/>
        <end position="333"/>
    </location>
</feature>
<comment type="caution">
    <text evidence="9">The sequence shown here is derived from an EMBL/GenBank/DDBJ whole genome shotgun (WGS) entry which is preliminary data.</text>
</comment>
<evidence type="ECO:0000256" key="7">
    <source>
        <dbReference type="SAM" id="Phobius"/>
    </source>
</evidence>
<feature type="transmembrane region" description="Helical" evidence="7">
    <location>
        <begin position="290"/>
        <end position="309"/>
    </location>
</feature>
<dbReference type="GO" id="GO:0016413">
    <property type="term" value="F:O-acetyltransferase activity"/>
    <property type="evidence" value="ECO:0007669"/>
    <property type="project" value="TreeGrafter"/>
</dbReference>
<dbReference type="RefSeq" id="WP_052236544.1">
    <property type="nucleotide sequence ID" value="NZ_JOJZ01000009.1"/>
</dbReference>
<feature type="transmembrane region" description="Helical" evidence="7">
    <location>
        <begin position="185"/>
        <end position="204"/>
    </location>
</feature>
<evidence type="ECO:0000313" key="10">
    <source>
        <dbReference type="Proteomes" id="UP000031397"/>
    </source>
</evidence>
<proteinExistence type="inferred from homology"/>
<dbReference type="Pfam" id="PF01757">
    <property type="entry name" value="Acyl_transf_3"/>
    <property type="match status" value="1"/>
</dbReference>
<comment type="subcellular location">
    <subcellularLocation>
        <location evidence="1">Cell membrane</location>
        <topology evidence="1">Multi-pass membrane protein</topology>
    </subcellularLocation>
</comment>
<accession>A0A0C1PQX5</accession>
<evidence type="ECO:0000256" key="5">
    <source>
        <dbReference type="ARBA" id="ARBA00022989"/>
    </source>
</evidence>
<evidence type="ECO:0000259" key="8">
    <source>
        <dbReference type="Pfam" id="PF01757"/>
    </source>
</evidence>
<dbReference type="GO" id="GO:0005886">
    <property type="term" value="C:plasma membrane"/>
    <property type="evidence" value="ECO:0007669"/>
    <property type="project" value="UniProtKB-SubCell"/>
</dbReference>
<feature type="transmembrane region" description="Helical" evidence="7">
    <location>
        <begin position="7"/>
        <end position="26"/>
    </location>
</feature>